<dbReference type="SMART" id="SM00343">
    <property type="entry name" value="ZnF_C2HC"/>
    <property type="match status" value="1"/>
</dbReference>
<keyword evidence="1" id="KW-0863">Zinc-finger</keyword>
<evidence type="ECO:0000313" key="3">
    <source>
        <dbReference type="EMBL" id="CAG8649586.1"/>
    </source>
</evidence>
<evidence type="ECO:0000313" key="4">
    <source>
        <dbReference type="Proteomes" id="UP000789342"/>
    </source>
</evidence>
<organism evidence="3 4">
    <name type="scientific">Acaulospora morrowiae</name>
    <dbReference type="NCBI Taxonomy" id="94023"/>
    <lineage>
        <taxon>Eukaryota</taxon>
        <taxon>Fungi</taxon>
        <taxon>Fungi incertae sedis</taxon>
        <taxon>Mucoromycota</taxon>
        <taxon>Glomeromycotina</taxon>
        <taxon>Glomeromycetes</taxon>
        <taxon>Diversisporales</taxon>
        <taxon>Acaulosporaceae</taxon>
        <taxon>Acaulospora</taxon>
    </lineage>
</organism>
<keyword evidence="4" id="KW-1185">Reference proteome</keyword>
<dbReference type="InterPro" id="IPR036875">
    <property type="entry name" value="Znf_CCHC_sf"/>
</dbReference>
<evidence type="ECO:0000259" key="2">
    <source>
        <dbReference type="PROSITE" id="PS50158"/>
    </source>
</evidence>
<sequence length="166" mass="19474">MNDKLNTVTAQVHDTKQKVEVNETWQKHKFEKSRDQHEYDALRKIGKELDLAMESHSTMEVVDHINNAREIASNRIFTLRGKDLLIEKAKTLVEVKKVKRQKTYELPKTNNHTYWGSNYRDSEKFFRANQRSKNNNPNSGKCYICEGYGHIANECPSDPNKDNYKQ</sequence>
<dbReference type="GO" id="GO:0003676">
    <property type="term" value="F:nucleic acid binding"/>
    <property type="evidence" value="ECO:0007669"/>
    <property type="project" value="InterPro"/>
</dbReference>
<dbReference type="Proteomes" id="UP000789342">
    <property type="component" value="Unassembled WGS sequence"/>
</dbReference>
<comment type="caution">
    <text evidence="3">The sequence shown here is derived from an EMBL/GenBank/DDBJ whole genome shotgun (WGS) entry which is preliminary data.</text>
</comment>
<dbReference type="PROSITE" id="PS50158">
    <property type="entry name" value="ZF_CCHC"/>
    <property type="match status" value="1"/>
</dbReference>
<keyword evidence="1" id="KW-0479">Metal-binding</keyword>
<protein>
    <submittedName>
        <fullName evidence="3">11555_t:CDS:1</fullName>
    </submittedName>
</protein>
<dbReference type="GO" id="GO:0008270">
    <property type="term" value="F:zinc ion binding"/>
    <property type="evidence" value="ECO:0007669"/>
    <property type="project" value="UniProtKB-KW"/>
</dbReference>
<dbReference type="SUPFAM" id="SSF57756">
    <property type="entry name" value="Retrovirus zinc finger-like domains"/>
    <property type="match status" value="1"/>
</dbReference>
<dbReference type="AlphaFoldDB" id="A0A9N9DRL5"/>
<gene>
    <name evidence="3" type="ORF">AMORRO_LOCUS9898</name>
</gene>
<dbReference type="EMBL" id="CAJVPV010010279">
    <property type="protein sequence ID" value="CAG8649586.1"/>
    <property type="molecule type" value="Genomic_DNA"/>
</dbReference>
<feature type="domain" description="CCHC-type" evidence="2">
    <location>
        <begin position="141"/>
        <end position="157"/>
    </location>
</feature>
<dbReference type="Gene3D" id="4.10.60.10">
    <property type="entry name" value="Zinc finger, CCHC-type"/>
    <property type="match status" value="1"/>
</dbReference>
<keyword evidence="1" id="KW-0862">Zinc</keyword>
<name>A0A9N9DRL5_9GLOM</name>
<accession>A0A9N9DRL5</accession>
<reference evidence="3" key="1">
    <citation type="submission" date="2021-06" db="EMBL/GenBank/DDBJ databases">
        <authorList>
            <person name="Kallberg Y."/>
            <person name="Tangrot J."/>
            <person name="Rosling A."/>
        </authorList>
    </citation>
    <scope>NUCLEOTIDE SEQUENCE</scope>
    <source>
        <strain evidence="3">CL551</strain>
    </source>
</reference>
<dbReference type="InterPro" id="IPR001878">
    <property type="entry name" value="Znf_CCHC"/>
</dbReference>
<dbReference type="Pfam" id="PF00098">
    <property type="entry name" value="zf-CCHC"/>
    <property type="match status" value="1"/>
</dbReference>
<evidence type="ECO:0000256" key="1">
    <source>
        <dbReference type="PROSITE-ProRule" id="PRU00047"/>
    </source>
</evidence>
<proteinExistence type="predicted"/>